<name>A0A7S9DYD5_9ALTE</name>
<evidence type="ECO:0000313" key="3">
    <source>
        <dbReference type="Proteomes" id="UP000595095"/>
    </source>
</evidence>
<dbReference type="CDD" id="cd10033">
    <property type="entry name" value="UDG_like"/>
    <property type="match status" value="1"/>
</dbReference>
<dbReference type="PANTHER" id="PTHR42160">
    <property type="entry name" value="URACIL-DNA GLYCOSYLASE SUPERFAMILY PROTEIN"/>
    <property type="match status" value="1"/>
</dbReference>
<proteinExistence type="predicted"/>
<dbReference type="AlphaFoldDB" id="A0A7S9DYD5"/>
<dbReference type="RefSeq" id="WP_195811184.1">
    <property type="nucleotide sequence ID" value="NZ_CP064795.1"/>
</dbReference>
<dbReference type="SUPFAM" id="SSF52141">
    <property type="entry name" value="Uracil-DNA glycosylase-like"/>
    <property type="match status" value="1"/>
</dbReference>
<dbReference type="EMBL" id="CP064795">
    <property type="protein sequence ID" value="QPG06107.1"/>
    <property type="molecule type" value="Genomic_DNA"/>
</dbReference>
<dbReference type="Proteomes" id="UP000595095">
    <property type="component" value="Chromosome"/>
</dbReference>
<dbReference type="SMART" id="SM00987">
    <property type="entry name" value="UreE_C"/>
    <property type="match status" value="1"/>
</dbReference>
<feature type="domain" description="Uracil-DNA glycosylase-like" evidence="1">
    <location>
        <begin position="34"/>
        <end position="188"/>
    </location>
</feature>
<dbReference type="InterPro" id="IPR005122">
    <property type="entry name" value="Uracil-DNA_glycosylase-like"/>
</dbReference>
<evidence type="ECO:0000313" key="2">
    <source>
        <dbReference type="EMBL" id="QPG06107.1"/>
    </source>
</evidence>
<accession>A0A7S9DYD5</accession>
<dbReference type="Gene3D" id="3.40.470.10">
    <property type="entry name" value="Uracil-DNA glycosylase-like domain"/>
    <property type="match status" value="1"/>
</dbReference>
<reference evidence="2 3" key="1">
    <citation type="submission" date="2020-11" db="EMBL/GenBank/DDBJ databases">
        <title>Complete genome sequence for Salinimonas sp. strain G2-b.</title>
        <authorList>
            <person name="Park S.-J."/>
        </authorList>
    </citation>
    <scope>NUCLEOTIDE SEQUENCE [LARGE SCALE GENOMIC DNA]</scope>
    <source>
        <strain evidence="2 3">G2-b</strain>
    </source>
</reference>
<dbReference type="InterPro" id="IPR036895">
    <property type="entry name" value="Uracil-DNA_glycosylase-like_sf"/>
</dbReference>
<dbReference type="KEGG" id="smaa:IT774_02465"/>
<dbReference type="SMART" id="SM00986">
    <property type="entry name" value="UDG"/>
    <property type="match status" value="1"/>
</dbReference>
<dbReference type="PANTHER" id="PTHR42160:SF1">
    <property type="entry name" value="URACIL-DNA GLYCOSYLASE SUPERFAMILY PROTEIN"/>
    <property type="match status" value="1"/>
</dbReference>
<protein>
    <submittedName>
        <fullName evidence="2">Uracil-DNA glycosylase family protein</fullName>
    </submittedName>
</protein>
<dbReference type="InterPro" id="IPR047124">
    <property type="entry name" value="HI_0220.2"/>
</dbReference>
<keyword evidence="3" id="KW-1185">Reference proteome</keyword>
<organism evidence="2 3">
    <name type="scientific">Salinimonas marina</name>
    <dbReference type="NCBI Taxonomy" id="2785918"/>
    <lineage>
        <taxon>Bacteria</taxon>
        <taxon>Pseudomonadati</taxon>
        <taxon>Pseudomonadota</taxon>
        <taxon>Gammaproteobacteria</taxon>
        <taxon>Alteromonadales</taxon>
        <taxon>Alteromonadaceae</taxon>
        <taxon>Alteromonas/Salinimonas group</taxon>
        <taxon>Salinimonas</taxon>
    </lineage>
</organism>
<dbReference type="Pfam" id="PF03167">
    <property type="entry name" value="UDG"/>
    <property type="match status" value="1"/>
</dbReference>
<sequence>MASKQQHDEFTRLMTRVRQCTVCQSELPQPPRPVLAASPDSRIIVIGQAPGIVAHDTAMPWNDRSGDRLRNWMGVDRETFYNTNLISLIPMGFCFPGYKNGADAPPRKECAPTWHHLLMANIQPELVLLVGRYAQQYYCKEYRTLTFGVEKEAQKDSKFMILPHPSGRNNRWLRNNSWFEASVVPQLKSRVADLLSA</sequence>
<gene>
    <name evidence="2" type="ORF">IT774_02465</name>
</gene>
<evidence type="ECO:0000259" key="1">
    <source>
        <dbReference type="SMART" id="SM00986"/>
    </source>
</evidence>